<dbReference type="GO" id="GO:0008757">
    <property type="term" value="F:S-adenosylmethionine-dependent methyltransferase activity"/>
    <property type="evidence" value="ECO:0007669"/>
    <property type="project" value="InterPro"/>
</dbReference>
<dbReference type="AlphaFoldDB" id="A0A809QWJ9"/>
<sequence length="249" mass="27733">MLAKEVSLRMAARLDYVKLAPARVADIGCATGDGIRALQARYPQALPLAIDYAPAMLAEVRRRVPWMDRLRRRGPRGVAADVRALPLANGSLGLAWSNLMLHWLDDPLPAFRELQRVLEVGGLLMFSALGPDTLQELRAAGAATLRRFHDMHDLGDMLLAAGFADPVMDMERIELAYASPRGLLRDQRRLGVRDGLLGPLGFREARRVFRAWQRRDGRLPATFEIVYGHAWKAAPKATADGHAIVRFRK</sequence>
<dbReference type="EMBL" id="AP021857">
    <property type="protein sequence ID" value="BBO19793.1"/>
    <property type="molecule type" value="Genomic_DNA"/>
</dbReference>
<keyword evidence="1 4" id="KW-0489">Methyltransferase</keyword>
<dbReference type="PANTHER" id="PTHR13090">
    <property type="entry name" value="ARGININE-HYDROXYLASE NDUFAF5, MITOCHONDRIAL"/>
    <property type="match status" value="1"/>
</dbReference>
<dbReference type="PANTHER" id="PTHR13090:SF1">
    <property type="entry name" value="ARGININE-HYDROXYLASE NDUFAF5, MITOCHONDRIAL"/>
    <property type="match status" value="1"/>
</dbReference>
<evidence type="ECO:0000313" key="4">
    <source>
        <dbReference type="EMBL" id="BBO19793.1"/>
    </source>
</evidence>
<gene>
    <name evidence="4" type="ORF">DSYM_04920</name>
</gene>
<dbReference type="GO" id="GO:0032259">
    <property type="term" value="P:methylation"/>
    <property type="evidence" value="ECO:0007669"/>
    <property type="project" value="UniProtKB-KW"/>
</dbReference>
<dbReference type="SUPFAM" id="SSF53335">
    <property type="entry name" value="S-adenosyl-L-methionine-dependent methyltransferases"/>
    <property type="match status" value="1"/>
</dbReference>
<dbReference type="Proteomes" id="UP000662914">
    <property type="component" value="Chromosome"/>
</dbReference>
<dbReference type="CDD" id="cd02440">
    <property type="entry name" value="AdoMet_MTases"/>
    <property type="match status" value="1"/>
</dbReference>
<keyword evidence="2 4" id="KW-0808">Transferase</keyword>
<dbReference type="KEGG" id="ddz:DSYM_04920"/>
<feature type="domain" description="Methyltransferase type 11" evidence="3">
    <location>
        <begin position="26"/>
        <end position="126"/>
    </location>
</feature>
<evidence type="ECO:0000256" key="2">
    <source>
        <dbReference type="ARBA" id="ARBA00022679"/>
    </source>
</evidence>
<organism evidence="4 5">
    <name type="scientific">Candidatus Desulfobacillus denitrificans</name>
    <dbReference type="NCBI Taxonomy" id="2608985"/>
    <lineage>
        <taxon>Bacteria</taxon>
        <taxon>Pseudomonadati</taxon>
        <taxon>Pseudomonadota</taxon>
        <taxon>Betaproteobacteria</taxon>
        <taxon>Candidatus Desulfobacillus</taxon>
    </lineage>
</organism>
<dbReference type="InterPro" id="IPR050602">
    <property type="entry name" value="Malonyl-ACP_OMT"/>
</dbReference>
<dbReference type="Gene3D" id="3.40.50.150">
    <property type="entry name" value="Vaccinia Virus protein VP39"/>
    <property type="match status" value="1"/>
</dbReference>
<accession>A0A809QWJ9</accession>
<evidence type="ECO:0000313" key="5">
    <source>
        <dbReference type="Proteomes" id="UP000662914"/>
    </source>
</evidence>
<reference evidence="4" key="1">
    <citation type="journal article" name="DNA Res.">
        <title>The physiological potential of anammox bacteria as revealed by their core genome structure.</title>
        <authorList>
            <person name="Okubo T."/>
            <person name="Toyoda A."/>
            <person name="Fukuhara K."/>
            <person name="Uchiyama I."/>
            <person name="Harigaya Y."/>
            <person name="Kuroiwa M."/>
            <person name="Suzuki T."/>
            <person name="Murakami Y."/>
            <person name="Suwa Y."/>
            <person name="Takami H."/>
        </authorList>
    </citation>
    <scope>NUCLEOTIDE SEQUENCE</scope>
    <source>
        <strain evidence="4">317325-3</strain>
    </source>
</reference>
<protein>
    <submittedName>
        <fullName evidence="4">Malonyl-acyl carrier protein O-methyltransferase BioC</fullName>
    </submittedName>
</protein>
<proteinExistence type="predicted"/>
<dbReference type="InterPro" id="IPR013216">
    <property type="entry name" value="Methyltransf_11"/>
</dbReference>
<dbReference type="Pfam" id="PF08241">
    <property type="entry name" value="Methyltransf_11"/>
    <property type="match status" value="1"/>
</dbReference>
<dbReference type="InterPro" id="IPR029063">
    <property type="entry name" value="SAM-dependent_MTases_sf"/>
</dbReference>
<evidence type="ECO:0000259" key="3">
    <source>
        <dbReference type="Pfam" id="PF08241"/>
    </source>
</evidence>
<name>A0A809QWJ9_9PROT</name>
<evidence type="ECO:0000256" key="1">
    <source>
        <dbReference type="ARBA" id="ARBA00022603"/>
    </source>
</evidence>